<evidence type="ECO:0000313" key="3">
    <source>
        <dbReference type="Proteomes" id="UP001168098"/>
    </source>
</evidence>
<gene>
    <name evidence="2" type="ORF">PVL29_001673</name>
</gene>
<name>A0AA39E4F3_VITRO</name>
<reference evidence="2 3" key="1">
    <citation type="journal article" date="2023" name="BMC Biotechnol.">
        <title>Vitis rotundifolia cv Carlos genome sequencing.</title>
        <authorList>
            <person name="Huff M."/>
            <person name="Hulse-Kemp A."/>
            <person name="Scheffler B."/>
            <person name="Youngblood R."/>
            <person name="Simpson S."/>
            <person name="Babiker E."/>
            <person name="Staton M."/>
        </authorList>
    </citation>
    <scope>NUCLEOTIDE SEQUENCE [LARGE SCALE GENOMIC DNA]</scope>
    <source>
        <tissue evidence="2">Leaf</tissue>
    </source>
</reference>
<dbReference type="AlphaFoldDB" id="A0AA39E4F3"/>
<proteinExistence type="predicted"/>
<comment type="caution">
    <text evidence="2">The sequence shown here is derived from an EMBL/GenBank/DDBJ whole genome shotgun (WGS) entry which is preliminary data.</text>
</comment>
<dbReference type="EMBL" id="JARBHA010000002">
    <property type="protein sequence ID" value="KAJ9706255.1"/>
    <property type="molecule type" value="Genomic_DNA"/>
</dbReference>
<sequence>MNQEASFLSPANGLKGELKGKLPTILFDEESKARDSQ</sequence>
<feature type="region of interest" description="Disordered" evidence="1">
    <location>
        <begin position="1"/>
        <end position="20"/>
    </location>
</feature>
<dbReference type="Proteomes" id="UP001168098">
    <property type="component" value="Unassembled WGS sequence"/>
</dbReference>
<accession>A0AA39E4F3</accession>
<protein>
    <submittedName>
        <fullName evidence="2">Uncharacterized protein</fullName>
    </submittedName>
</protein>
<keyword evidence="3" id="KW-1185">Reference proteome</keyword>
<evidence type="ECO:0000256" key="1">
    <source>
        <dbReference type="SAM" id="MobiDB-lite"/>
    </source>
</evidence>
<organism evidence="2 3">
    <name type="scientific">Vitis rotundifolia</name>
    <name type="common">Muscadine grape</name>
    <dbReference type="NCBI Taxonomy" id="103349"/>
    <lineage>
        <taxon>Eukaryota</taxon>
        <taxon>Viridiplantae</taxon>
        <taxon>Streptophyta</taxon>
        <taxon>Embryophyta</taxon>
        <taxon>Tracheophyta</taxon>
        <taxon>Spermatophyta</taxon>
        <taxon>Magnoliopsida</taxon>
        <taxon>eudicotyledons</taxon>
        <taxon>Gunneridae</taxon>
        <taxon>Pentapetalae</taxon>
        <taxon>rosids</taxon>
        <taxon>Vitales</taxon>
        <taxon>Vitaceae</taxon>
        <taxon>Viteae</taxon>
        <taxon>Vitis</taxon>
    </lineage>
</organism>
<evidence type="ECO:0000313" key="2">
    <source>
        <dbReference type="EMBL" id="KAJ9706255.1"/>
    </source>
</evidence>